<gene>
    <name evidence="9" type="ORF">D9C73_012576</name>
</gene>
<evidence type="ECO:0000256" key="2">
    <source>
        <dbReference type="ARBA" id="ARBA00022741"/>
    </source>
</evidence>
<feature type="compositionally biased region" description="Basic and acidic residues" evidence="7">
    <location>
        <begin position="1253"/>
        <end position="1265"/>
    </location>
</feature>
<feature type="compositionally biased region" description="Basic residues" evidence="7">
    <location>
        <begin position="638"/>
        <end position="648"/>
    </location>
</feature>
<evidence type="ECO:0000256" key="6">
    <source>
        <dbReference type="SAM" id="Coils"/>
    </source>
</evidence>
<evidence type="ECO:0000256" key="1">
    <source>
        <dbReference type="ARBA" id="ARBA00004245"/>
    </source>
</evidence>
<feature type="coiled-coil region" evidence="6">
    <location>
        <begin position="531"/>
        <end position="594"/>
    </location>
</feature>
<reference evidence="9 10" key="1">
    <citation type="submission" date="2019-01" db="EMBL/GenBank/DDBJ databases">
        <title>Genome Assembly of Collichthys lucidus.</title>
        <authorList>
            <person name="Cai M."/>
            <person name="Xiao S."/>
        </authorList>
    </citation>
    <scope>NUCLEOTIDE SEQUENCE [LARGE SCALE GENOMIC DNA]</scope>
    <source>
        <strain evidence="9">JT15FE1705JMU</strain>
        <tissue evidence="9">Muscle</tissue>
    </source>
</reference>
<feature type="region of interest" description="Disordered" evidence="7">
    <location>
        <begin position="1234"/>
        <end position="1286"/>
    </location>
</feature>
<dbReference type="GO" id="GO:0051231">
    <property type="term" value="P:spindle elongation"/>
    <property type="evidence" value="ECO:0007669"/>
    <property type="project" value="TreeGrafter"/>
</dbReference>
<evidence type="ECO:0000256" key="5">
    <source>
        <dbReference type="PROSITE-ProRule" id="PRU00283"/>
    </source>
</evidence>
<evidence type="ECO:0000259" key="8">
    <source>
        <dbReference type="PROSITE" id="PS50067"/>
    </source>
</evidence>
<sequence>MSEVCVRVAVRIRPLLPQEVLHNHQVCVRVVPDTAQVMLGSDRLFNFDHAFGSTASQDEVYESCVQPLVESLVEGYNATVFCYGQTGSGKTYTLGGGKLDEEGGLIDRVAQDVFLLLGEKRKISDGVEVTVRVSYMELYREELRDLLELHTIHKELHIREDERGNTASQLFTMCRIMTKSAKPFITMVAILVQIFHDSYIRTYTSIVVVGAKEMVVNSAEELLSVLETGNAVRHTGTTGMNEHSSRSHAILTLQLIQCCHNNNSSLKSTRSSKLCLVDLAGLERAGKTGNTGIRLKESVHINTGLLVLGNVIRALSDPGRNRRGNSCNTAHIPYRDAKITRLLRDSLGGTAHTLMVACVSPSHHSVAETLSVLQFASKARHIRNRPGAISTHTEVKSCPTTWDPGEARLGELEYEVQTLRELLKEKEREMATEREKAGVSLGEGDSFKQPSQTRMSDPDKKVNKKELSQYRLLAQEAAALLSDIPGPGPSHSFRQRLQDWQEGLTAANHSHEADDEDCSNRVRDHVTTLKLREELNKCKEALAIEEQLSEQKDAELRQVQKELETLLQECKTHIQALKEEKEHSRIQTEQLVDQQILINRLRSNLMTSRGATSRTTEEAGASGSSGKRPHSVPLMRHSCGHRPPRRIHSSPPAYSLERVMAAFKMRGHLLLAEIEEKDEVYCPFIKQQAVSEDRDQEKEGDEEEDSLEERTGFRRSLNRTWTSHQKKSALKEKNSGLDQTSNRNPGTKENNASQSQMRRERLKASITQRRIRDLSINMRMKEELIKELDKTDKETRVVDRHGRQSVEASVLARLSKQSQEVQAEVYHSLQHMRLQRAQLQTSLRQQRETSDKELDQIEEQRAGDLTVYRHNPLEQSKELHDSSWLEDEEERVLQKRAELKELEEELKRREEVLLRREACLQQKNKLEIKMLRASQALNQDLLNVSVRLDTLEEQLQSSSSVRQTGGVTIEELEKERDALKKRRDTMDAQLKDNTVLTVEDEHYLLQLEEAIEALDAALEFKNRSIQDKQKKLSITDSYSRQSQSTEPTQLYEVIRKLKELSPPEASELLIKYFNKVVCLREAEHYLRLRCEELELHAGEQEVVLRELEVAMQRLALDADRRLTEQHRDHQNNIQLLLQKLKEGGSGEAQQAIQDRLQHLEKELFFYKSSSRQLKKKLKECLSDPFDQPSHTQKNRQTHSMQIPTSENEPQTHTEEVQTGTHVATTYTKIHAEQTHNSHVRHQTLFPSSSSDLQTRKKTEMTDYKQRQTQSHGGHERGAGHSGESLEMTPVRLCRRELRQIFAPDLQVCDSATRRRQSVVDTSTESILEDSIEVSRNSDR</sequence>
<keyword evidence="5" id="KW-0505">Motor protein</keyword>
<dbReference type="GO" id="GO:0003777">
    <property type="term" value="F:microtubule motor activity"/>
    <property type="evidence" value="ECO:0007669"/>
    <property type="project" value="InterPro"/>
</dbReference>
<keyword evidence="4" id="KW-0206">Cytoskeleton</keyword>
<accession>A0A4U5UUY6</accession>
<feature type="compositionally biased region" description="Basic and acidic residues" evidence="7">
    <location>
        <begin position="845"/>
        <end position="862"/>
    </location>
</feature>
<feature type="region of interest" description="Disordered" evidence="7">
    <location>
        <begin position="427"/>
        <end position="461"/>
    </location>
</feature>
<feature type="domain" description="Kinesin motor" evidence="8">
    <location>
        <begin position="5"/>
        <end position="382"/>
    </location>
</feature>
<evidence type="ECO:0000256" key="4">
    <source>
        <dbReference type="ARBA" id="ARBA00023212"/>
    </source>
</evidence>
<comment type="subcellular location">
    <subcellularLocation>
        <location evidence="1">Cytoplasm</location>
        <location evidence="1">Cytoskeleton</location>
    </subcellularLocation>
</comment>
<evidence type="ECO:0000256" key="3">
    <source>
        <dbReference type="ARBA" id="ARBA00022840"/>
    </source>
</evidence>
<dbReference type="Pfam" id="PF00225">
    <property type="entry name" value="Kinesin"/>
    <property type="match status" value="2"/>
</dbReference>
<dbReference type="Proteomes" id="UP000298787">
    <property type="component" value="Chromosome 11"/>
</dbReference>
<feature type="compositionally biased region" description="Basic and acidic residues" evidence="7">
    <location>
        <begin position="427"/>
        <end position="437"/>
    </location>
</feature>
<evidence type="ECO:0000313" key="10">
    <source>
        <dbReference type="Proteomes" id="UP000298787"/>
    </source>
</evidence>
<protein>
    <submittedName>
        <fullName evidence="9">Kinesin-like protein kif7</fullName>
    </submittedName>
</protein>
<feature type="compositionally biased region" description="Acidic residues" evidence="7">
    <location>
        <begin position="698"/>
        <end position="707"/>
    </location>
</feature>
<dbReference type="PRINTS" id="PR00380">
    <property type="entry name" value="KINESINHEAVY"/>
</dbReference>
<evidence type="ECO:0000256" key="7">
    <source>
        <dbReference type="SAM" id="MobiDB-lite"/>
    </source>
</evidence>
<dbReference type="EMBL" id="CM014088">
    <property type="protein sequence ID" value="TKS78598.1"/>
    <property type="molecule type" value="Genomic_DNA"/>
</dbReference>
<dbReference type="GO" id="GO:0005524">
    <property type="term" value="F:ATP binding"/>
    <property type="evidence" value="ECO:0007669"/>
    <property type="project" value="UniProtKB-UniRule"/>
</dbReference>
<dbReference type="PANTHER" id="PTHR47969">
    <property type="entry name" value="CHROMOSOME-ASSOCIATED KINESIN KIF4A-RELATED"/>
    <property type="match status" value="1"/>
</dbReference>
<feature type="region of interest" description="Disordered" evidence="7">
    <location>
        <begin position="690"/>
        <end position="766"/>
    </location>
</feature>
<keyword evidence="10" id="KW-1185">Reference proteome</keyword>
<dbReference type="PROSITE" id="PS50067">
    <property type="entry name" value="KINESIN_MOTOR_2"/>
    <property type="match status" value="1"/>
</dbReference>
<feature type="binding site" evidence="5">
    <location>
        <begin position="84"/>
        <end position="91"/>
    </location>
    <ligand>
        <name>ATP</name>
        <dbReference type="ChEBI" id="CHEBI:30616"/>
    </ligand>
</feature>
<feature type="region of interest" description="Disordered" evidence="7">
    <location>
        <begin position="607"/>
        <end position="652"/>
    </location>
</feature>
<dbReference type="GO" id="GO:0005875">
    <property type="term" value="C:microtubule associated complex"/>
    <property type="evidence" value="ECO:0007669"/>
    <property type="project" value="TreeGrafter"/>
</dbReference>
<dbReference type="GO" id="GO:0008017">
    <property type="term" value="F:microtubule binding"/>
    <property type="evidence" value="ECO:0007669"/>
    <property type="project" value="InterPro"/>
</dbReference>
<keyword evidence="6" id="KW-0175">Coiled coil</keyword>
<dbReference type="GO" id="GO:0007018">
    <property type="term" value="P:microtubule-based movement"/>
    <property type="evidence" value="ECO:0007669"/>
    <property type="project" value="InterPro"/>
</dbReference>
<dbReference type="STRING" id="240159.A0A4U5UUY6"/>
<feature type="compositionally biased region" description="Polar residues" evidence="7">
    <location>
        <begin position="1197"/>
        <end position="1208"/>
    </location>
</feature>
<name>A0A4U5UUY6_COLLU</name>
<dbReference type="InterPro" id="IPR036961">
    <property type="entry name" value="Kinesin_motor_dom_sf"/>
</dbReference>
<dbReference type="InterPro" id="IPR001752">
    <property type="entry name" value="Kinesin_motor_dom"/>
</dbReference>
<feature type="coiled-coil region" evidence="6">
    <location>
        <begin position="885"/>
        <end position="1031"/>
    </location>
</feature>
<dbReference type="Gene3D" id="3.40.850.10">
    <property type="entry name" value="Kinesin motor domain"/>
    <property type="match status" value="1"/>
</dbReference>
<keyword evidence="4" id="KW-0963">Cytoplasm</keyword>
<organism evidence="9 10">
    <name type="scientific">Collichthys lucidus</name>
    <name type="common">Big head croaker</name>
    <name type="synonym">Sciaena lucida</name>
    <dbReference type="NCBI Taxonomy" id="240159"/>
    <lineage>
        <taxon>Eukaryota</taxon>
        <taxon>Metazoa</taxon>
        <taxon>Chordata</taxon>
        <taxon>Craniata</taxon>
        <taxon>Vertebrata</taxon>
        <taxon>Euteleostomi</taxon>
        <taxon>Actinopterygii</taxon>
        <taxon>Neopterygii</taxon>
        <taxon>Teleostei</taxon>
        <taxon>Neoteleostei</taxon>
        <taxon>Acanthomorphata</taxon>
        <taxon>Eupercaria</taxon>
        <taxon>Sciaenidae</taxon>
        <taxon>Collichthys</taxon>
    </lineage>
</organism>
<feature type="compositionally biased region" description="Polar residues" evidence="7">
    <location>
        <begin position="736"/>
        <end position="756"/>
    </location>
</feature>
<feature type="region of interest" description="Disordered" evidence="7">
    <location>
        <begin position="1182"/>
        <end position="1218"/>
    </location>
</feature>
<dbReference type="SUPFAM" id="SSF52540">
    <property type="entry name" value="P-loop containing nucleoside triphosphate hydrolases"/>
    <property type="match status" value="1"/>
</dbReference>
<keyword evidence="2 5" id="KW-0547">Nucleotide-binding</keyword>
<dbReference type="PANTHER" id="PTHR47969:SF25">
    <property type="entry name" value="KINESIN MOTOR DOMAIN-CONTAINING PROTEIN"/>
    <property type="match status" value="1"/>
</dbReference>
<evidence type="ECO:0000313" key="9">
    <source>
        <dbReference type="EMBL" id="TKS78598.1"/>
    </source>
</evidence>
<dbReference type="InterPro" id="IPR027417">
    <property type="entry name" value="P-loop_NTPase"/>
</dbReference>
<proteinExistence type="inferred from homology"/>
<dbReference type="InterPro" id="IPR027640">
    <property type="entry name" value="Kinesin-like_fam"/>
</dbReference>
<keyword evidence="3 5" id="KW-0067">ATP-binding</keyword>
<feature type="region of interest" description="Disordered" evidence="7">
    <location>
        <begin position="840"/>
        <end position="865"/>
    </location>
</feature>
<comment type="similarity">
    <text evidence="5">Belongs to the TRAFAC class myosin-kinesin ATPase superfamily. Kinesin family.</text>
</comment>
<dbReference type="SMART" id="SM00129">
    <property type="entry name" value="KISc"/>
    <property type="match status" value="1"/>
</dbReference>
<dbReference type="GO" id="GO:0007052">
    <property type="term" value="P:mitotic spindle organization"/>
    <property type="evidence" value="ECO:0007669"/>
    <property type="project" value="TreeGrafter"/>
</dbReference>